<evidence type="ECO:0000256" key="1">
    <source>
        <dbReference type="SAM" id="MobiDB-lite"/>
    </source>
</evidence>
<sequence length="268" mass="28422">MWAFPHRAVAQDPAETNAPVSFDAGLADGQAHYERGDFMAAARIWAAAAGLLPEAPEHQANRKALFRYIAGAYQQAFALDASEAIAREAYATLHEYAEGFVRVYPTETVPADIATARDRFLAALPAPESPKPEGPVAAGDDKGTAAPPPSRDRALRGLTIGGGVATGAGAVMLITFIAGLARTKSFQADFDSDSRQCDPDNPVGECRDIWDDGKRAEAVARAGLITAPLLLGAGIAMLVLAKRRQSSHQAFAPVVGPRMTGLVWKLRF</sequence>
<accession>A0ABS7TVY8</accession>
<evidence type="ECO:0008006" key="5">
    <source>
        <dbReference type="Google" id="ProtNLM"/>
    </source>
</evidence>
<dbReference type="EMBL" id="JAIRAU010000029">
    <property type="protein sequence ID" value="MBZ5712316.1"/>
    <property type="molecule type" value="Genomic_DNA"/>
</dbReference>
<organism evidence="3 4">
    <name type="scientific">Nannocystis pusilla</name>
    <dbReference type="NCBI Taxonomy" id="889268"/>
    <lineage>
        <taxon>Bacteria</taxon>
        <taxon>Pseudomonadati</taxon>
        <taxon>Myxococcota</taxon>
        <taxon>Polyangia</taxon>
        <taxon>Nannocystales</taxon>
        <taxon>Nannocystaceae</taxon>
        <taxon>Nannocystis</taxon>
    </lineage>
</organism>
<keyword evidence="2" id="KW-1133">Transmembrane helix</keyword>
<feature type="transmembrane region" description="Helical" evidence="2">
    <location>
        <begin position="218"/>
        <end position="241"/>
    </location>
</feature>
<gene>
    <name evidence="3" type="ORF">K7C98_24000</name>
</gene>
<feature type="transmembrane region" description="Helical" evidence="2">
    <location>
        <begin position="158"/>
        <end position="181"/>
    </location>
</feature>
<reference evidence="3" key="1">
    <citation type="submission" date="2021-08" db="EMBL/GenBank/DDBJ databases">
        <authorList>
            <person name="Stevens D.C."/>
        </authorList>
    </citation>
    <scope>NUCLEOTIDE SEQUENCE</scope>
    <source>
        <strain evidence="3">DSM 53165</strain>
    </source>
</reference>
<feature type="region of interest" description="Disordered" evidence="1">
    <location>
        <begin position="125"/>
        <end position="153"/>
    </location>
</feature>
<keyword evidence="2" id="KW-0812">Transmembrane</keyword>
<keyword evidence="2" id="KW-0472">Membrane</keyword>
<dbReference type="Proteomes" id="UP001139031">
    <property type="component" value="Unassembled WGS sequence"/>
</dbReference>
<name>A0ABS7TVY8_9BACT</name>
<dbReference type="RefSeq" id="WP_224194077.1">
    <property type="nucleotide sequence ID" value="NZ_JAIRAU010000029.1"/>
</dbReference>
<protein>
    <recommendedName>
        <fullName evidence="5">Tetratricopeptide repeat protein</fullName>
    </recommendedName>
</protein>
<keyword evidence="4" id="KW-1185">Reference proteome</keyword>
<evidence type="ECO:0000313" key="4">
    <source>
        <dbReference type="Proteomes" id="UP001139031"/>
    </source>
</evidence>
<evidence type="ECO:0000313" key="3">
    <source>
        <dbReference type="EMBL" id="MBZ5712316.1"/>
    </source>
</evidence>
<evidence type="ECO:0000256" key="2">
    <source>
        <dbReference type="SAM" id="Phobius"/>
    </source>
</evidence>
<proteinExistence type="predicted"/>
<comment type="caution">
    <text evidence="3">The sequence shown here is derived from an EMBL/GenBank/DDBJ whole genome shotgun (WGS) entry which is preliminary data.</text>
</comment>